<comment type="caution">
    <text evidence="7">The sequence shown here is derived from an EMBL/GenBank/DDBJ whole genome shotgun (WGS) entry which is preliminary data.</text>
</comment>
<organism evidence="7 8">
    <name type="scientific">Saccharopolyspora oryzae</name>
    <dbReference type="NCBI Taxonomy" id="2997343"/>
    <lineage>
        <taxon>Bacteria</taxon>
        <taxon>Bacillati</taxon>
        <taxon>Actinomycetota</taxon>
        <taxon>Actinomycetes</taxon>
        <taxon>Pseudonocardiales</taxon>
        <taxon>Pseudonocardiaceae</taxon>
        <taxon>Saccharopolyspora</taxon>
    </lineage>
</organism>
<reference evidence="7 8" key="1">
    <citation type="submission" date="2022-11" db="EMBL/GenBank/DDBJ databases">
        <title>Draft genome sequence of Saccharopolyspora sp. WRP15-2 isolated from rhizosphere soils of wild rice in Thailand.</title>
        <authorList>
            <person name="Duangmal K."/>
            <person name="Kammanee S."/>
            <person name="Muangham S."/>
        </authorList>
    </citation>
    <scope>NUCLEOTIDE SEQUENCE [LARGE SCALE GENOMIC DNA]</scope>
    <source>
        <strain evidence="7 8">WRP15-2</strain>
    </source>
</reference>
<evidence type="ECO:0000256" key="2">
    <source>
        <dbReference type="ARBA" id="ARBA00022692"/>
    </source>
</evidence>
<accession>A0ABT4VA68</accession>
<dbReference type="InterPro" id="IPR009908">
    <property type="entry name" value="Methylamine_util_MauE"/>
</dbReference>
<keyword evidence="8" id="KW-1185">Reference proteome</keyword>
<comment type="subcellular location">
    <subcellularLocation>
        <location evidence="1">Membrane</location>
        <topology evidence="1">Multi-pass membrane protein</topology>
    </subcellularLocation>
</comment>
<feature type="transmembrane region" description="Helical" evidence="5">
    <location>
        <begin position="111"/>
        <end position="130"/>
    </location>
</feature>
<keyword evidence="2 5" id="KW-0812">Transmembrane</keyword>
<dbReference type="EMBL" id="JAQGLA010000115">
    <property type="protein sequence ID" value="MDA3630723.1"/>
    <property type="molecule type" value="Genomic_DNA"/>
</dbReference>
<keyword evidence="4 5" id="KW-0472">Membrane</keyword>
<evidence type="ECO:0000256" key="4">
    <source>
        <dbReference type="ARBA" id="ARBA00023136"/>
    </source>
</evidence>
<evidence type="ECO:0000256" key="1">
    <source>
        <dbReference type="ARBA" id="ARBA00004141"/>
    </source>
</evidence>
<evidence type="ECO:0000313" key="8">
    <source>
        <dbReference type="Proteomes" id="UP001210380"/>
    </source>
</evidence>
<evidence type="ECO:0000313" key="7">
    <source>
        <dbReference type="EMBL" id="MDA3630723.1"/>
    </source>
</evidence>
<protein>
    <recommendedName>
        <fullName evidence="6">Methylamine utilisation protein MauE domain-containing protein</fullName>
    </recommendedName>
</protein>
<feature type="domain" description="Methylamine utilisation protein MauE" evidence="6">
    <location>
        <begin position="5"/>
        <end position="126"/>
    </location>
</feature>
<feature type="transmembrane region" description="Helical" evidence="5">
    <location>
        <begin position="70"/>
        <end position="90"/>
    </location>
</feature>
<evidence type="ECO:0000256" key="5">
    <source>
        <dbReference type="SAM" id="Phobius"/>
    </source>
</evidence>
<dbReference type="InterPro" id="IPR036249">
    <property type="entry name" value="Thioredoxin-like_sf"/>
</dbReference>
<evidence type="ECO:0000256" key="3">
    <source>
        <dbReference type="ARBA" id="ARBA00022989"/>
    </source>
</evidence>
<keyword evidence="3 5" id="KW-1133">Transmembrane helix</keyword>
<feature type="transmembrane region" description="Helical" evidence="5">
    <location>
        <begin position="6"/>
        <end position="23"/>
    </location>
</feature>
<feature type="transmembrane region" description="Helical" evidence="5">
    <location>
        <begin position="136"/>
        <end position="155"/>
    </location>
</feature>
<feature type="transmembrane region" description="Helical" evidence="5">
    <location>
        <begin position="44"/>
        <end position="64"/>
    </location>
</feature>
<name>A0ABT4VA68_9PSEU</name>
<sequence>MGWSAAAALAVAGVLAFAAVGKLRDFGRFARAVLGYQIVPDRMVPAVARIVVTAELLSAVLLVVPPARVWGSVLAVALFSAFLIGMGSVLRRGMRVPCGCLQAVERVGAASLTRTALLLVLAVLAGFGAGTPFEVVQLPVAALLVGAVFAVAWLISRRDALPPGPVVGRRFEIGAEVSDFAGGGDRVLFAYISPLCGACRSVLPDFRAAADLLPVVLVSSSEAGEVRDYLAEQCIDLPVVTGPDVFEANGVPGPPYAVVTDGSGVVLAHSGANRPEQLAVLLADVGS</sequence>
<dbReference type="SUPFAM" id="SSF52833">
    <property type="entry name" value="Thioredoxin-like"/>
    <property type="match status" value="1"/>
</dbReference>
<dbReference type="Proteomes" id="UP001210380">
    <property type="component" value="Unassembled WGS sequence"/>
</dbReference>
<dbReference type="RefSeq" id="WP_270953952.1">
    <property type="nucleotide sequence ID" value="NZ_JAQGLA010000115.1"/>
</dbReference>
<gene>
    <name evidence="7" type="ORF">OU415_35225</name>
</gene>
<evidence type="ECO:0000259" key="6">
    <source>
        <dbReference type="Pfam" id="PF07291"/>
    </source>
</evidence>
<dbReference type="Pfam" id="PF07291">
    <property type="entry name" value="MauE"/>
    <property type="match status" value="1"/>
</dbReference>
<dbReference type="Gene3D" id="3.40.30.10">
    <property type="entry name" value="Glutaredoxin"/>
    <property type="match status" value="1"/>
</dbReference>
<proteinExistence type="predicted"/>